<gene>
    <name evidence="2" type="ORF">AWC38_SpisGene7034</name>
</gene>
<evidence type="ECO:0000256" key="1">
    <source>
        <dbReference type="SAM" id="Phobius"/>
    </source>
</evidence>
<protein>
    <recommendedName>
        <fullName evidence="4">Fibrinogen C-terminal domain-containing protein</fullName>
    </recommendedName>
</protein>
<evidence type="ECO:0000313" key="3">
    <source>
        <dbReference type="Proteomes" id="UP000225706"/>
    </source>
</evidence>
<dbReference type="AlphaFoldDB" id="A0A2B4SIB2"/>
<dbReference type="Proteomes" id="UP000225706">
    <property type="component" value="Unassembled WGS sequence"/>
</dbReference>
<feature type="transmembrane region" description="Helical" evidence="1">
    <location>
        <begin position="62"/>
        <end position="82"/>
    </location>
</feature>
<name>A0A2B4SIB2_STYPI</name>
<keyword evidence="1" id="KW-0812">Transmembrane</keyword>
<keyword evidence="1" id="KW-1133">Transmembrane helix</keyword>
<keyword evidence="1" id="KW-0472">Membrane</keyword>
<comment type="caution">
    <text evidence="2">The sequence shown here is derived from an EMBL/GenBank/DDBJ whole genome shotgun (WGS) entry which is preliminary data.</text>
</comment>
<evidence type="ECO:0000313" key="2">
    <source>
        <dbReference type="EMBL" id="PFX28222.1"/>
    </source>
</evidence>
<dbReference type="EMBL" id="LSMT01000087">
    <property type="protein sequence ID" value="PFX28222.1"/>
    <property type="molecule type" value="Genomic_DNA"/>
</dbReference>
<organism evidence="2 3">
    <name type="scientific">Stylophora pistillata</name>
    <name type="common">Smooth cauliflower coral</name>
    <dbReference type="NCBI Taxonomy" id="50429"/>
    <lineage>
        <taxon>Eukaryota</taxon>
        <taxon>Metazoa</taxon>
        <taxon>Cnidaria</taxon>
        <taxon>Anthozoa</taxon>
        <taxon>Hexacorallia</taxon>
        <taxon>Scleractinia</taxon>
        <taxon>Astrocoeniina</taxon>
        <taxon>Pocilloporidae</taxon>
        <taxon>Stylophora</taxon>
    </lineage>
</organism>
<accession>A0A2B4SIB2</accession>
<proteinExistence type="predicted"/>
<keyword evidence="3" id="KW-1185">Reference proteome</keyword>
<dbReference type="STRING" id="50429.A0A2B4SIB2"/>
<dbReference type="OrthoDB" id="5967443at2759"/>
<reference evidence="3" key="1">
    <citation type="journal article" date="2017" name="bioRxiv">
        <title>Comparative analysis of the genomes of Stylophora pistillata and Acropora digitifera provides evidence for extensive differences between species of corals.</title>
        <authorList>
            <person name="Voolstra C.R."/>
            <person name="Li Y."/>
            <person name="Liew Y.J."/>
            <person name="Baumgarten S."/>
            <person name="Zoccola D."/>
            <person name="Flot J.-F."/>
            <person name="Tambutte S."/>
            <person name="Allemand D."/>
            <person name="Aranda M."/>
        </authorList>
    </citation>
    <scope>NUCLEOTIDE SEQUENCE [LARGE SCALE GENOMIC DNA]</scope>
</reference>
<evidence type="ECO:0008006" key="4">
    <source>
        <dbReference type="Google" id="ProtNLM"/>
    </source>
</evidence>
<sequence>MHLLVLNKGYHGQDSVAEKPVQLREFTNDFKAGISHDGVAPNSWSPANETWEEESSSTRLKIAAVIVLLVSVIALVLSLLLVSGEIGEKCECRSNKALPASVARLRNDPDKFRALEENVTNLERGLREKSIEIESARFSSHDLFEKHDNFSVKTEIWLNTIQEDANDARYQLMASDAVARVDLEAVNTSVKLKLGDLQAASAQLTIDLDGTNTELEEANSTAIKTSSGLNALRDDLDQSKIQLAEADSEARESIVVVNMSFTAKLQKLDYSVKQLTSALNITNSNLAEINDTLKEVSDMISNYFFRSEVLSVDAFDTRGRSSDGYLLRDYLNAIQGNAVSDKAYTLKLGSHTLPVYCQMTTLGACGGGGWTMVMKVDGSKPHYSKLLETDEVIILQDTFQYHSNLWGNMVEFDASAGMTGFDEQETKLPTYWNTSFKSICLGMKNGDETNFVLINEPADSLYSLIADGQYRSTSLGRDSWKSLIGSEASLQNYCYAEGFNVHPNSTNSKARIGLIANNEQSCGTCDSRIGFGCTGAGSYTCGNRAANGADNGDKNIKVMGYIFVQ</sequence>